<organism evidence="3 4">
    <name type="scientific">Psilocybe cf. subviscida</name>
    <dbReference type="NCBI Taxonomy" id="2480587"/>
    <lineage>
        <taxon>Eukaryota</taxon>
        <taxon>Fungi</taxon>
        <taxon>Dikarya</taxon>
        <taxon>Basidiomycota</taxon>
        <taxon>Agaricomycotina</taxon>
        <taxon>Agaricomycetes</taxon>
        <taxon>Agaricomycetidae</taxon>
        <taxon>Agaricales</taxon>
        <taxon>Agaricineae</taxon>
        <taxon>Strophariaceae</taxon>
        <taxon>Psilocybe</taxon>
    </lineage>
</organism>
<gene>
    <name evidence="3" type="ORF">D9619_012220</name>
</gene>
<feature type="region of interest" description="Disordered" evidence="1">
    <location>
        <begin position="105"/>
        <end position="140"/>
    </location>
</feature>
<dbReference type="AlphaFoldDB" id="A0A8H5B7I6"/>
<dbReference type="InterPro" id="IPR029068">
    <property type="entry name" value="Glyas_Bleomycin-R_OHBP_Dase"/>
</dbReference>
<dbReference type="InterPro" id="IPR025870">
    <property type="entry name" value="Glyoxalase-like_dom"/>
</dbReference>
<dbReference type="EMBL" id="JAACJJ010000031">
    <property type="protein sequence ID" value="KAF5318024.1"/>
    <property type="molecule type" value="Genomic_DNA"/>
</dbReference>
<proteinExistence type="predicted"/>
<accession>A0A8H5B7I6</accession>
<protein>
    <recommendedName>
        <fullName evidence="2">Glyoxalase-like domain-containing protein</fullName>
    </recommendedName>
</protein>
<name>A0A8H5B7I6_9AGAR</name>
<dbReference type="PANTHER" id="PTHR40265:SF1">
    <property type="entry name" value="GLYOXALASE-LIKE DOMAIN-CONTAINING PROTEIN"/>
    <property type="match status" value="1"/>
</dbReference>
<sequence length="290" mass="31541">MTSIDTSILDHIVHLTPPGSLDEVTHQFRKLGFKVLPGGVHAGGLTENALVVFEDGVYLELISFTHPRSHYPAESPEGRQRDKNPWSAKPPGWIDFAFLGNGSHGHSVSQTINERARKDGRSGGDLYEPEQDGGRTRPDGEVLKWLISGPIGARRGTLPFFCGDVTPRPLRVPSNPPSNAEHPSTTRGIAYVRVLVQPSALDDTVKEVTAVIGKSPVSSDARQVVWELNSPNKNPSSPPPRLILSTASTVDEQDFLVQSSGIYEVGFRVRTVADGSPIATPYGRIAWEKE</sequence>
<comment type="caution">
    <text evidence="3">The sequence shown here is derived from an EMBL/GenBank/DDBJ whole genome shotgun (WGS) entry which is preliminary data.</text>
</comment>
<keyword evidence="4" id="KW-1185">Reference proteome</keyword>
<evidence type="ECO:0000259" key="2">
    <source>
        <dbReference type="Pfam" id="PF13468"/>
    </source>
</evidence>
<evidence type="ECO:0000313" key="3">
    <source>
        <dbReference type="EMBL" id="KAF5318024.1"/>
    </source>
</evidence>
<dbReference type="PANTHER" id="PTHR40265">
    <property type="entry name" value="BLL2707 PROTEIN"/>
    <property type="match status" value="1"/>
</dbReference>
<evidence type="ECO:0000256" key="1">
    <source>
        <dbReference type="SAM" id="MobiDB-lite"/>
    </source>
</evidence>
<dbReference type="OrthoDB" id="408973at2759"/>
<feature type="domain" description="Glyoxalase-like" evidence="2">
    <location>
        <begin position="9"/>
        <end position="201"/>
    </location>
</feature>
<evidence type="ECO:0000313" key="4">
    <source>
        <dbReference type="Proteomes" id="UP000567179"/>
    </source>
</evidence>
<reference evidence="3 4" key="1">
    <citation type="journal article" date="2020" name="ISME J.">
        <title>Uncovering the hidden diversity of litter-decomposition mechanisms in mushroom-forming fungi.</title>
        <authorList>
            <person name="Floudas D."/>
            <person name="Bentzer J."/>
            <person name="Ahren D."/>
            <person name="Johansson T."/>
            <person name="Persson P."/>
            <person name="Tunlid A."/>
        </authorList>
    </citation>
    <scope>NUCLEOTIDE SEQUENCE [LARGE SCALE GENOMIC DNA]</scope>
    <source>
        <strain evidence="3 4">CBS 101986</strain>
    </source>
</reference>
<dbReference type="Pfam" id="PF13468">
    <property type="entry name" value="Glyoxalase_3"/>
    <property type="match status" value="1"/>
</dbReference>
<dbReference type="Proteomes" id="UP000567179">
    <property type="component" value="Unassembled WGS sequence"/>
</dbReference>
<dbReference type="Gene3D" id="3.10.180.10">
    <property type="entry name" value="2,3-Dihydroxybiphenyl 1,2-Dioxygenase, domain 1"/>
    <property type="match status" value="1"/>
</dbReference>